<comment type="caution">
    <text evidence="3">The sequence shown here is derived from an EMBL/GenBank/DDBJ whole genome shotgun (WGS) entry which is preliminary data.</text>
</comment>
<evidence type="ECO:0000313" key="4">
    <source>
        <dbReference type="Proteomes" id="UP000240621"/>
    </source>
</evidence>
<evidence type="ECO:0000313" key="2">
    <source>
        <dbReference type="EMBL" id="GET22991.1"/>
    </source>
</evidence>
<evidence type="ECO:0000256" key="1">
    <source>
        <dbReference type="SAM" id="MobiDB-lite"/>
    </source>
</evidence>
<dbReference type="Proteomes" id="UP000396862">
    <property type="component" value="Unassembled WGS sequence"/>
</dbReference>
<dbReference type="Proteomes" id="UP000240621">
    <property type="component" value="Unassembled WGS sequence"/>
</dbReference>
<dbReference type="EMBL" id="BLAU01000001">
    <property type="protein sequence ID" value="GET22991.1"/>
    <property type="molecule type" value="Genomic_DNA"/>
</dbReference>
<protein>
    <submittedName>
        <fullName evidence="3">Uncharacterized protein</fullName>
    </submittedName>
</protein>
<accession>A0A2P8CBA2</accession>
<gene>
    <name evidence="3" type="ORF">CLV93_1063</name>
    <name evidence="2" type="ORF">JCM18694_32370</name>
</gene>
<name>A0A2P8CBA2_9BACT</name>
<proteinExistence type="predicted"/>
<evidence type="ECO:0000313" key="3">
    <source>
        <dbReference type="EMBL" id="PSK82260.1"/>
    </source>
</evidence>
<feature type="compositionally biased region" description="Acidic residues" evidence="1">
    <location>
        <begin position="221"/>
        <end position="233"/>
    </location>
</feature>
<evidence type="ECO:0000313" key="5">
    <source>
        <dbReference type="Proteomes" id="UP000396862"/>
    </source>
</evidence>
<dbReference type="OrthoDB" id="1116693at2"/>
<reference evidence="2 5" key="2">
    <citation type="submission" date="2019-10" db="EMBL/GenBank/DDBJ databases">
        <title>Prolixibacter strains distinguished by the presence of nitrate reductase genes were adept at nitrate-dependent anaerobic corrosion of metallic iron and carbon steel.</title>
        <authorList>
            <person name="Iino T."/>
            <person name="Shono N."/>
            <person name="Ito K."/>
            <person name="Nakamura R."/>
            <person name="Sueoka K."/>
            <person name="Harayama S."/>
            <person name="Ohkuma M."/>
        </authorList>
    </citation>
    <scope>NUCLEOTIDE SEQUENCE [LARGE SCALE GENOMIC DNA]</scope>
    <source>
        <strain evidence="2 5">MIC1-1</strain>
    </source>
</reference>
<feature type="compositionally biased region" description="Low complexity" evidence="1">
    <location>
        <begin position="234"/>
        <end position="244"/>
    </location>
</feature>
<dbReference type="AlphaFoldDB" id="A0A2P8CBA2"/>
<dbReference type="EMBL" id="PYGC01000006">
    <property type="protein sequence ID" value="PSK82260.1"/>
    <property type="molecule type" value="Genomic_DNA"/>
</dbReference>
<sequence>MGAKTTKFGFSYPELEQRGDYVHNLYVRDEQVFLSLGFPAAFKDDLRSKVDAFKAIEPDEYWKGVQFSSSESRKAFRKVLTRSLDLFQLRLKLLLGDNSTDYRSFQFSGTSRMNEEELVRYARGLFKTAERFSDVIAASDGLDTFITEVKEDVEELDEAIDRLREVMTQRDAASLVRVEKANELYDEIARVCDAGKRYWNGENEAYYNDYVIYGSSTPLPNEEEEETPADGDAADTTSGDEPVA</sequence>
<feature type="region of interest" description="Disordered" evidence="1">
    <location>
        <begin position="214"/>
        <end position="244"/>
    </location>
</feature>
<keyword evidence="5" id="KW-1185">Reference proteome</keyword>
<organism evidence="3 4">
    <name type="scientific">Prolixibacter denitrificans</name>
    <dbReference type="NCBI Taxonomy" id="1541063"/>
    <lineage>
        <taxon>Bacteria</taxon>
        <taxon>Pseudomonadati</taxon>
        <taxon>Bacteroidota</taxon>
        <taxon>Bacteroidia</taxon>
        <taxon>Marinilabiliales</taxon>
        <taxon>Prolixibacteraceae</taxon>
        <taxon>Prolixibacter</taxon>
    </lineage>
</organism>
<reference evidence="3 4" key="1">
    <citation type="submission" date="2018-03" db="EMBL/GenBank/DDBJ databases">
        <title>Genomic Encyclopedia of Archaeal and Bacterial Type Strains, Phase II (KMG-II): from individual species to whole genera.</title>
        <authorList>
            <person name="Goeker M."/>
        </authorList>
    </citation>
    <scope>NUCLEOTIDE SEQUENCE [LARGE SCALE GENOMIC DNA]</scope>
    <source>
        <strain evidence="3 4">DSM 27267</strain>
    </source>
</reference>
<dbReference type="RefSeq" id="WP_106542490.1">
    <property type="nucleotide sequence ID" value="NZ_BLAU01000001.1"/>
</dbReference>